<dbReference type="AlphaFoldDB" id="A0A142JF41"/>
<protein>
    <submittedName>
        <fullName evidence="3">Uncharacterized protein</fullName>
    </submittedName>
</protein>
<sequence length="118" mass="13136">MPVAAMAMMATMPMAVVAIVVMPVMMVPVMVMPAAPFMPPIPAPAVPVTIAVPAVIARCVHHGRRRRHIDRRRRGIDRGADVHAHIHMRHCRTRRQQGHDASEQRCKKNRMSHDAVSS</sequence>
<name>A0A142JF41_9BURK</name>
<feature type="transmembrane region" description="Helical" evidence="2">
    <location>
        <begin position="12"/>
        <end position="35"/>
    </location>
</feature>
<keyword evidence="2" id="KW-0472">Membrane</keyword>
<evidence type="ECO:0000256" key="2">
    <source>
        <dbReference type="SAM" id="Phobius"/>
    </source>
</evidence>
<evidence type="ECO:0000313" key="3">
    <source>
        <dbReference type="EMBL" id="AMR76703.1"/>
    </source>
</evidence>
<keyword evidence="2" id="KW-0812">Transmembrane</keyword>
<dbReference type="EMBL" id="CP014844">
    <property type="protein sequence ID" value="AMR76703.1"/>
    <property type="molecule type" value="Genomic_DNA"/>
</dbReference>
<keyword evidence="4" id="KW-1185">Reference proteome</keyword>
<evidence type="ECO:0000313" key="4">
    <source>
        <dbReference type="Proteomes" id="UP000075238"/>
    </source>
</evidence>
<accession>A0A142JF41</accession>
<feature type="transmembrane region" description="Helical" evidence="2">
    <location>
        <begin position="41"/>
        <end position="61"/>
    </location>
</feature>
<dbReference type="KEGG" id="cnan:A2G96_02505"/>
<keyword evidence="2" id="KW-1133">Transmembrane helix</keyword>
<feature type="region of interest" description="Disordered" evidence="1">
    <location>
        <begin position="91"/>
        <end position="118"/>
    </location>
</feature>
<proteinExistence type="predicted"/>
<evidence type="ECO:0000256" key="1">
    <source>
        <dbReference type="SAM" id="MobiDB-lite"/>
    </source>
</evidence>
<dbReference type="STRING" id="1796606.A2G96_02505"/>
<feature type="compositionally biased region" description="Basic and acidic residues" evidence="1">
    <location>
        <begin position="97"/>
        <end position="106"/>
    </location>
</feature>
<reference evidence="3 4" key="1">
    <citation type="submission" date="2016-03" db="EMBL/GenBank/DDBJ databases">
        <title>Complete genome sequence of a novel chlorpyrifos degrading bacterium, Cupriavidus nantongensis sp. X1.</title>
        <authorList>
            <person name="Fang L."/>
        </authorList>
    </citation>
    <scope>NUCLEOTIDE SEQUENCE [LARGE SCALE GENOMIC DNA]</scope>
    <source>
        <strain evidence="3 4">X1</strain>
    </source>
</reference>
<organism evidence="3 4">
    <name type="scientific">Cupriavidus nantongensis</name>
    <dbReference type="NCBI Taxonomy" id="1796606"/>
    <lineage>
        <taxon>Bacteria</taxon>
        <taxon>Pseudomonadati</taxon>
        <taxon>Pseudomonadota</taxon>
        <taxon>Betaproteobacteria</taxon>
        <taxon>Burkholderiales</taxon>
        <taxon>Burkholderiaceae</taxon>
        <taxon>Cupriavidus</taxon>
    </lineage>
</organism>
<dbReference type="Proteomes" id="UP000075238">
    <property type="component" value="Chromosome 1"/>
</dbReference>
<gene>
    <name evidence="3" type="ORF">A2G96_02505</name>
</gene>